<comment type="caution">
    <text evidence="1">The sequence shown here is derived from an EMBL/GenBank/DDBJ whole genome shotgun (WGS) entry which is preliminary data.</text>
</comment>
<dbReference type="Proteomes" id="UP001302274">
    <property type="component" value="Unassembled WGS sequence"/>
</dbReference>
<proteinExistence type="predicted"/>
<evidence type="ECO:0008006" key="3">
    <source>
        <dbReference type="Google" id="ProtNLM"/>
    </source>
</evidence>
<reference evidence="1 2" key="1">
    <citation type="submission" date="2023-11" db="EMBL/GenBank/DDBJ databases">
        <title>A Novel Polar Bacteriovorax (B. antarcticus) Isolated from the Biocrust in Antarctica.</title>
        <authorList>
            <person name="Mun W."/>
            <person name="Choi S.Y."/>
            <person name="Mitchell R.J."/>
        </authorList>
    </citation>
    <scope>NUCLEOTIDE SEQUENCE [LARGE SCALE GENOMIC DNA]</scope>
    <source>
        <strain evidence="1 2">PP10</strain>
    </source>
</reference>
<keyword evidence="2" id="KW-1185">Reference proteome</keyword>
<accession>A0ABU5VX06</accession>
<evidence type="ECO:0000313" key="1">
    <source>
        <dbReference type="EMBL" id="MEA9357594.1"/>
    </source>
</evidence>
<evidence type="ECO:0000313" key="2">
    <source>
        <dbReference type="Proteomes" id="UP001302274"/>
    </source>
</evidence>
<dbReference type="EMBL" id="JAYGJQ010000002">
    <property type="protein sequence ID" value="MEA9357594.1"/>
    <property type="molecule type" value="Genomic_DNA"/>
</dbReference>
<dbReference type="RefSeq" id="WP_323577668.1">
    <property type="nucleotide sequence ID" value="NZ_JAYGJQ010000002.1"/>
</dbReference>
<sequence>MGERMLMGLQTLEERIESLVLKYEAVSKIRDRRLFTHFLANGYKVTTLSCVSSKDSDNVVYAKICLGMIITLYDDLADNPQYYNPKLLKYLYQLNVGENYSHYPVLDPVDLSTYDLAYQLFSNLQTTIQSFSGYSSMVEVLAFDIKQVFLANQYSELITANPDMRNMTESKSLGPYNMGMVAAGTIDLMASTYFNKAEMGQIREFLIKGQRLGRIGNLVSTYERELSEGDVTNEILLDPSGATNYKNVLMKEFYEGLLDIKKLEDEVKSIDLNSYIDGLLKLYHLHIDLEGII</sequence>
<name>A0ABU5VX06_9BACT</name>
<gene>
    <name evidence="1" type="ORF">SHI21_15300</name>
</gene>
<organism evidence="1 2">
    <name type="scientific">Bacteriovorax antarcticus</name>
    <dbReference type="NCBI Taxonomy" id="3088717"/>
    <lineage>
        <taxon>Bacteria</taxon>
        <taxon>Pseudomonadati</taxon>
        <taxon>Bdellovibrionota</taxon>
        <taxon>Bacteriovoracia</taxon>
        <taxon>Bacteriovoracales</taxon>
        <taxon>Bacteriovoracaceae</taxon>
        <taxon>Bacteriovorax</taxon>
    </lineage>
</organism>
<protein>
    <recommendedName>
        <fullName evidence="3">Polyprenyl synthetase</fullName>
    </recommendedName>
</protein>